<evidence type="ECO:0000256" key="1">
    <source>
        <dbReference type="ARBA" id="ARBA00004342"/>
    </source>
</evidence>
<organism evidence="10 11">
    <name type="scientific">Paramecium sonneborni</name>
    <dbReference type="NCBI Taxonomy" id="65129"/>
    <lineage>
        <taxon>Eukaryota</taxon>
        <taxon>Sar</taxon>
        <taxon>Alveolata</taxon>
        <taxon>Ciliophora</taxon>
        <taxon>Intramacronucleata</taxon>
        <taxon>Oligohymenophorea</taxon>
        <taxon>Peniculida</taxon>
        <taxon>Parameciidae</taxon>
        <taxon>Paramecium</taxon>
    </lineage>
</organism>
<dbReference type="InterPro" id="IPR003578">
    <property type="entry name" value="Small_GTPase_Rho"/>
</dbReference>
<evidence type="ECO:0000256" key="5">
    <source>
        <dbReference type="ARBA" id="ARBA00022741"/>
    </source>
</evidence>
<keyword evidence="3" id="KW-1003">Cell membrane</keyword>
<keyword evidence="6" id="KW-0342">GTP-binding</keyword>
<keyword evidence="4" id="KW-0488">Methylation</keyword>
<keyword evidence="9" id="KW-0636">Prenylation</keyword>
<dbReference type="SMART" id="SM00174">
    <property type="entry name" value="RHO"/>
    <property type="match status" value="1"/>
</dbReference>
<evidence type="ECO:0000256" key="2">
    <source>
        <dbReference type="ARBA" id="ARBA00010142"/>
    </source>
</evidence>
<evidence type="ECO:0000256" key="7">
    <source>
        <dbReference type="ARBA" id="ARBA00023136"/>
    </source>
</evidence>
<gene>
    <name evidence="10" type="ORF">PSON_ATCC_30995.1.T0870160</name>
</gene>
<dbReference type="SMART" id="SM00175">
    <property type="entry name" value="RAB"/>
    <property type="match status" value="1"/>
</dbReference>
<dbReference type="GO" id="GO:0007264">
    <property type="term" value="P:small GTPase-mediated signal transduction"/>
    <property type="evidence" value="ECO:0007669"/>
    <property type="project" value="InterPro"/>
</dbReference>
<evidence type="ECO:0000256" key="8">
    <source>
        <dbReference type="ARBA" id="ARBA00023288"/>
    </source>
</evidence>
<name>A0A8S1PUU1_9CILI</name>
<dbReference type="NCBIfam" id="TIGR00231">
    <property type="entry name" value="small_GTP"/>
    <property type="match status" value="1"/>
</dbReference>
<dbReference type="Pfam" id="PF00071">
    <property type="entry name" value="Ras"/>
    <property type="match status" value="1"/>
</dbReference>
<comment type="similarity">
    <text evidence="2">Belongs to the small GTPase superfamily. Rho family.</text>
</comment>
<evidence type="ECO:0000313" key="10">
    <source>
        <dbReference type="EMBL" id="CAD8106791.1"/>
    </source>
</evidence>
<dbReference type="GO" id="GO:0003924">
    <property type="term" value="F:GTPase activity"/>
    <property type="evidence" value="ECO:0007669"/>
    <property type="project" value="InterPro"/>
</dbReference>
<evidence type="ECO:0000313" key="11">
    <source>
        <dbReference type="Proteomes" id="UP000692954"/>
    </source>
</evidence>
<comment type="caution">
    <text evidence="10">The sequence shown here is derived from an EMBL/GenBank/DDBJ whole genome shotgun (WGS) entry which is preliminary data.</text>
</comment>
<comment type="subcellular location">
    <subcellularLocation>
        <location evidence="1">Cell membrane</location>
        <topology evidence="1">Lipid-anchor</topology>
        <orientation evidence="1">Cytoplasmic side</orientation>
    </subcellularLocation>
</comment>
<dbReference type="PROSITE" id="PS51421">
    <property type="entry name" value="RAS"/>
    <property type="match status" value="1"/>
</dbReference>
<dbReference type="CDD" id="cd00157">
    <property type="entry name" value="Rho"/>
    <property type="match status" value="1"/>
</dbReference>
<evidence type="ECO:0000256" key="9">
    <source>
        <dbReference type="ARBA" id="ARBA00023289"/>
    </source>
</evidence>
<dbReference type="AlphaFoldDB" id="A0A8S1PUU1"/>
<dbReference type="EMBL" id="CAJJDN010000087">
    <property type="protein sequence ID" value="CAD8106791.1"/>
    <property type="molecule type" value="Genomic_DNA"/>
</dbReference>
<dbReference type="PANTHER" id="PTHR24072">
    <property type="entry name" value="RHO FAMILY GTPASE"/>
    <property type="match status" value="1"/>
</dbReference>
<evidence type="ECO:0000256" key="3">
    <source>
        <dbReference type="ARBA" id="ARBA00022475"/>
    </source>
</evidence>
<dbReference type="SMART" id="SM00173">
    <property type="entry name" value="RAS"/>
    <property type="match status" value="1"/>
</dbReference>
<keyword evidence="5" id="KW-0547">Nucleotide-binding</keyword>
<dbReference type="GO" id="GO:0005886">
    <property type="term" value="C:plasma membrane"/>
    <property type="evidence" value="ECO:0007669"/>
    <property type="project" value="UniProtKB-SubCell"/>
</dbReference>
<proteinExistence type="inferred from homology"/>
<keyword evidence="7" id="KW-0472">Membrane</keyword>
<keyword evidence="11" id="KW-1185">Reference proteome</keyword>
<dbReference type="PROSITE" id="PS51420">
    <property type="entry name" value="RHO"/>
    <property type="match status" value="1"/>
</dbReference>
<keyword evidence="8" id="KW-0449">Lipoprotein</keyword>
<dbReference type="FunFam" id="3.40.50.300:FF:000983">
    <property type="entry name" value="Rho family GTPase"/>
    <property type="match status" value="1"/>
</dbReference>
<dbReference type="Proteomes" id="UP000692954">
    <property type="component" value="Unassembled WGS sequence"/>
</dbReference>
<sequence length="199" mass="23267">MISNQEPQQIKVVVIGDSSVGKTSILLTYTQDRFPIDYVPTVFENYSNVISVDNTQVQLTLWDTAGQESYERLRMISYQAANAFVIVFSVIDLQSFENIWIKWLPELQKAGKDRLPKIIIGNKCDKLNDSLKFQVFWEKCELENIRFIECSAFQNKNIKNVFEEIVSITIREQMLQTVLRSKRRQETIQKQQKSFCQLL</sequence>
<dbReference type="OrthoDB" id="8830751at2759"/>
<dbReference type="InterPro" id="IPR001806">
    <property type="entry name" value="Small_GTPase"/>
</dbReference>
<evidence type="ECO:0000256" key="6">
    <source>
        <dbReference type="ARBA" id="ARBA00023134"/>
    </source>
</evidence>
<dbReference type="PROSITE" id="PS51419">
    <property type="entry name" value="RAB"/>
    <property type="match status" value="1"/>
</dbReference>
<evidence type="ECO:0000256" key="4">
    <source>
        <dbReference type="ARBA" id="ARBA00022481"/>
    </source>
</evidence>
<reference evidence="10" key="1">
    <citation type="submission" date="2021-01" db="EMBL/GenBank/DDBJ databases">
        <authorList>
            <consortium name="Genoscope - CEA"/>
            <person name="William W."/>
        </authorList>
    </citation>
    <scope>NUCLEOTIDE SEQUENCE</scope>
</reference>
<dbReference type="InterPro" id="IPR005225">
    <property type="entry name" value="Small_GTP-bd"/>
</dbReference>
<accession>A0A8S1PUU1</accession>
<protein>
    <submittedName>
        <fullName evidence="10">Uncharacterized protein</fullName>
    </submittedName>
</protein>
<dbReference type="GO" id="GO:0005525">
    <property type="term" value="F:GTP binding"/>
    <property type="evidence" value="ECO:0007669"/>
    <property type="project" value="UniProtKB-KW"/>
</dbReference>